<feature type="region of interest" description="Disordered" evidence="1">
    <location>
        <begin position="155"/>
        <end position="179"/>
    </location>
</feature>
<keyword evidence="2" id="KW-0812">Transmembrane</keyword>
<keyword evidence="3" id="KW-0732">Signal</keyword>
<evidence type="ECO:0000313" key="6">
    <source>
        <dbReference type="Proteomes" id="UP000095512"/>
    </source>
</evidence>
<feature type="chain" id="PRO_5008032116" evidence="3">
    <location>
        <begin position="29"/>
        <end position="249"/>
    </location>
</feature>
<name>A0A174RPD0_9FIRM</name>
<feature type="transmembrane region" description="Helical" evidence="2">
    <location>
        <begin position="181"/>
        <end position="202"/>
    </location>
</feature>
<feature type="compositionally biased region" description="Acidic residues" evidence="1">
    <location>
        <begin position="216"/>
        <end position="249"/>
    </location>
</feature>
<dbReference type="AlphaFoldDB" id="A0A174RPD0"/>
<evidence type="ECO:0000259" key="4">
    <source>
        <dbReference type="Pfam" id="PF14283"/>
    </source>
</evidence>
<dbReference type="InterPro" id="IPR025376">
    <property type="entry name" value="CD1107-like_dom"/>
</dbReference>
<dbReference type="Proteomes" id="UP000095512">
    <property type="component" value="Unassembled WGS sequence"/>
</dbReference>
<evidence type="ECO:0000256" key="1">
    <source>
        <dbReference type="SAM" id="MobiDB-lite"/>
    </source>
</evidence>
<feature type="region of interest" description="Disordered" evidence="1">
    <location>
        <begin position="209"/>
        <end position="249"/>
    </location>
</feature>
<dbReference type="RefSeq" id="WP_057572684.1">
    <property type="nucleotide sequence ID" value="NZ_CZAB01000056.1"/>
</dbReference>
<feature type="signal peptide" evidence="3">
    <location>
        <begin position="1"/>
        <end position="28"/>
    </location>
</feature>
<keyword evidence="2" id="KW-1133">Transmembrane helix</keyword>
<evidence type="ECO:0000313" key="5">
    <source>
        <dbReference type="EMBL" id="CUP85148.1"/>
    </source>
</evidence>
<feature type="domain" description="Mobile element protein CD1107-like" evidence="4">
    <location>
        <begin position="51"/>
        <end position="209"/>
    </location>
</feature>
<dbReference type="EMBL" id="CZAB01000056">
    <property type="protein sequence ID" value="CUP85148.1"/>
    <property type="molecule type" value="Genomic_DNA"/>
</dbReference>
<proteinExistence type="predicted"/>
<evidence type="ECO:0000256" key="2">
    <source>
        <dbReference type="SAM" id="Phobius"/>
    </source>
</evidence>
<protein>
    <submittedName>
        <fullName evidence="5">SH3 type 3 domain-containing protein</fullName>
    </submittedName>
</protein>
<reference evidence="5 6" key="1">
    <citation type="submission" date="2015-09" db="EMBL/GenBank/DDBJ databases">
        <authorList>
            <consortium name="Pathogen Informatics"/>
        </authorList>
    </citation>
    <scope>NUCLEOTIDE SEQUENCE [LARGE SCALE GENOMIC DNA]</scope>
    <source>
        <strain evidence="5 6">2789STDY5834865</strain>
    </source>
</reference>
<gene>
    <name evidence="5" type="ORF">ERS852480_04235</name>
</gene>
<dbReference type="Pfam" id="PF14283">
    <property type="entry name" value="CD1107-like"/>
    <property type="match status" value="1"/>
</dbReference>
<keyword evidence="2" id="KW-0472">Membrane</keyword>
<feature type="region of interest" description="Disordered" evidence="1">
    <location>
        <begin position="36"/>
        <end position="55"/>
    </location>
</feature>
<organism evidence="5 6">
    <name type="scientific">Enterocloster clostridioformis</name>
    <dbReference type="NCBI Taxonomy" id="1531"/>
    <lineage>
        <taxon>Bacteria</taxon>
        <taxon>Bacillati</taxon>
        <taxon>Bacillota</taxon>
        <taxon>Clostridia</taxon>
        <taxon>Lachnospirales</taxon>
        <taxon>Lachnospiraceae</taxon>
        <taxon>Enterocloster</taxon>
    </lineage>
</organism>
<accession>A0A174RPD0</accession>
<sequence>MKKSKLRFLTCLAVCILCMSAFSVTAFAGGGPEFEETEPIETVSEPESGEPLSEETDIVTRDLLYDKATNKQFITIEDRDGNIFYLVIDYDAPVNEDEEQFKTYFLNPVDTDDLAALAEEEETAPVVCTCSEKCAAGAVNTSCPVCATNMTECAGKETKPAEPEPEPTTEPEPEPEKSNSATGLLVLLLIAALGGGGAFAYIKFIKNKPRTKTSPDLDDYDFEDEEDDAEVPEDELDDDDEDGAGSEGK</sequence>
<evidence type="ECO:0000256" key="3">
    <source>
        <dbReference type="SAM" id="SignalP"/>
    </source>
</evidence>
<feature type="compositionally biased region" description="Acidic residues" evidence="1">
    <location>
        <begin position="163"/>
        <end position="173"/>
    </location>
</feature>